<reference evidence="2 3" key="1">
    <citation type="submission" date="2021-01" db="EMBL/GenBank/DDBJ databases">
        <title>Whole genome shotgun sequence of Actinoplanes palleronii NBRC 14916.</title>
        <authorList>
            <person name="Komaki H."/>
            <person name="Tamura T."/>
        </authorList>
    </citation>
    <scope>NUCLEOTIDE SEQUENCE [LARGE SCALE GENOMIC DNA]</scope>
    <source>
        <strain evidence="2 3">NBRC 14916</strain>
    </source>
</reference>
<feature type="region of interest" description="Disordered" evidence="1">
    <location>
        <begin position="60"/>
        <end position="99"/>
    </location>
</feature>
<feature type="compositionally biased region" description="Polar residues" evidence="1">
    <location>
        <begin position="86"/>
        <end position="99"/>
    </location>
</feature>
<comment type="caution">
    <text evidence="2">The sequence shown here is derived from an EMBL/GenBank/DDBJ whole genome shotgun (WGS) entry which is preliminary data.</text>
</comment>
<dbReference type="Proteomes" id="UP000624709">
    <property type="component" value="Unassembled WGS sequence"/>
</dbReference>
<name>A0ABQ4BIV7_9ACTN</name>
<organism evidence="2 3">
    <name type="scientific">Actinoplanes palleronii</name>
    <dbReference type="NCBI Taxonomy" id="113570"/>
    <lineage>
        <taxon>Bacteria</taxon>
        <taxon>Bacillati</taxon>
        <taxon>Actinomycetota</taxon>
        <taxon>Actinomycetes</taxon>
        <taxon>Micromonosporales</taxon>
        <taxon>Micromonosporaceae</taxon>
        <taxon>Actinoplanes</taxon>
    </lineage>
</organism>
<keyword evidence="3" id="KW-1185">Reference proteome</keyword>
<evidence type="ECO:0000256" key="1">
    <source>
        <dbReference type="SAM" id="MobiDB-lite"/>
    </source>
</evidence>
<protein>
    <submittedName>
        <fullName evidence="2">Uncharacterized protein</fullName>
    </submittedName>
</protein>
<proteinExistence type="predicted"/>
<evidence type="ECO:0000313" key="2">
    <source>
        <dbReference type="EMBL" id="GIE70610.1"/>
    </source>
</evidence>
<dbReference type="EMBL" id="BOMS01000108">
    <property type="protein sequence ID" value="GIE70610.1"/>
    <property type="molecule type" value="Genomic_DNA"/>
</dbReference>
<accession>A0ABQ4BIV7</accession>
<sequence length="99" mass="10555">MPTPPYDSITGTTRAAEALVPAVRSSLYPLAALCQDGGAITGDGQLEFASRHFTAGKANARDRRFGTTSESIDKPMTGDQWCLNRNRGTSPIQTTTHDG</sequence>
<evidence type="ECO:0000313" key="3">
    <source>
        <dbReference type="Proteomes" id="UP000624709"/>
    </source>
</evidence>
<gene>
    <name evidence="2" type="ORF">Apa02nite_067180</name>
</gene>